<evidence type="ECO:0000313" key="2">
    <source>
        <dbReference type="Proteomes" id="UP000515789"/>
    </source>
</evidence>
<dbReference type="Proteomes" id="UP000515789">
    <property type="component" value="Chromosome"/>
</dbReference>
<evidence type="ECO:0008006" key="3">
    <source>
        <dbReference type="Google" id="ProtNLM"/>
    </source>
</evidence>
<dbReference type="AlphaFoldDB" id="A0A7G5MSR0"/>
<protein>
    <recommendedName>
        <fullName evidence="3">Phage major capsid protein</fullName>
    </recommendedName>
</protein>
<dbReference type="GeneID" id="75055713"/>
<reference evidence="1 2" key="1">
    <citation type="submission" date="2019-04" db="EMBL/GenBank/DDBJ databases">
        <authorList>
            <person name="Schori C."/>
            <person name="Ahrens C."/>
        </authorList>
    </citation>
    <scope>NUCLEOTIDE SEQUENCE [LARGE SCALE GENOMIC DNA]</scope>
    <source>
        <strain evidence="1 2">DSM 2950</strain>
    </source>
</reference>
<organism evidence="1 2">
    <name type="scientific">Blautia producta</name>
    <dbReference type="NCBI Taxonomy" id="33035"/>
    <lineage>
        <taxon>Bacteria</taxon>
        <taxon>Bacillati</taxon>
        <taxon>Bacillota</taxon>
        <taxon>Clostridia</taxon>
        <taxon>Lachnospirales</taxon>
        <taxon>Lachnospiraceae</taxon>
        <taxon>Blautia</taxon>
    </lineage>
</organism>
<gene>
    <name evidence="1" type="ORF">E5259_08650</name>
</gene>
<dbReference type="EMBL" id="CP039126">
    <property type="protein sequence ID" value="QMW77653.1"/>
    <property type="molecule type" value="Genomic_DNA"/>
</dbReference>
<name>A0A7G5MSR0_9FIRM</name>
<dbReference type="RefSeq" id="WP_018598232.1">
    <property type="nucleotide sequence ID" value="NZ_CABLBP010000009.1"/>
</dbReference>
<evidence type="ECO:0000313" key="1">
    <source>
        <dbReference type="EMBL" id="QMW77653.1"/>
    </source>
</evidence>
<sequence length="288" mass="31748">MEYGGYNVTEKYSNIVEPNLYYDSIFQPGMTYTDKFQGDAASGLVKIFKVGADGVQDPKTPAADFSHEKVTNELIDLRLNNMQQKSKKIYNIQAQGVPYNMAEEHLSQAVMDCKEGWQASGLACLANEGTAMSDTEALTAANIKKKIIEARKVVRKGKAVANIVLASVDAYSTMLEAAGEQYTPVTNDSIMQSGQIGRWLGMLWVEANMLDVLSAAKYYNYAGDLKTVDLTGIDFIMYDWNGFSIVDNLEMIRLKDSENFNGTLAQVEINTGYRVPTAAKVVVKKHGA</sequence>
<proteinExistence type="predicted"/>
<accession>A0A7G5MSR0</accession>